<gene>
    <name evidence="1" type="ORF">DPMN_064139</name>
</gene>
<dbReference type="EMBL" id="JAIWYP010000013">
    <property type="protein sequence ID" value="KAH3721220.1"/>
    <property type="molecule type" value="Genomic_DNA"/>
</dbReference>
<comment type="caution">
    <text evidence="1">The sequence shown here is derived from an EMBL/GenBank/DDBJ whole genome shotgun (WGS) entry which is preliminary data.</text>
</comment>
<dbReference type="Proteomes" id="UP000828390">
    <property type="component" value="Unassembled WGS sequence"/>
</dbReference>
<evidence type="ECO:0000313" key="1">
    <source>
        <dbReference type="EMBL" id="KAH3721220.1"/>
    </source>
</evidence>
<sequence length="231" mass="26146">MKSVQAILRYCSGRTMLKLYPSTYGDWSASERCSVGIENKWNSSQTQDIYLPIHVEVSVVVIVSVTLTVVVTELNQDTRHLSSEQQELNSSQQLDLYLPPTFKNYQPSLGSDTGDTLRCNIRNMTSQTAKNCIWTSAYGFGPYRVCGCLAGHYNAIGTEREGWHHRLKRRAKKGNLPFYLLVQLLCEEAKLLNTQVRLVREGNTSVWKRYNERSISTSQLLDLCSAMNGPV</sequence>
<protein>
    <submittedName>
        <fullName evidence="1">Uncharacterized protein</fullName>
    </submittedName>
</protein>
<dbReference type="AlphaFoldDB" id="A0A9D4HJ73"/>
<keyword evidence="2" id="KW-1185">Reference proteome</keyword>
<accession>A0A9D4HJ73</accession>
<reference evidence="1" key="1">
    <citation type="journal article" date="2019" name="bioRxiv">
        <title>The Genome of the Zebra Mussel, Dreissena polymorpha: A Resource for Invasive Species Research.</title>
        <authorList>
            <person name="McCartney M.A."/>
            <person name="Auch B."/>
            <person name="Kono T."/>
            <person name="Mallez S."/>
            <person name="Zhang Y."/>
            <person name="Obille A."/>
            <person name="Becker A."/>
            <person name="Abrahante J.E."/>
            <person name="Garbe J."/>
            <person name="Badalamenti J.P."/>
            <person name="Herman A."/>
            <person name="Mangelson H."/>
            <person name="Liachko I."/>
            <person name="Sullivan S."/>
            <person name="Sone E.D."/>
            <person name="Koren S."/>
            <person name="Silverstein K.A.T."/>
            <person name="Beckman K.B."/>
            <person name="Gohl D.M."/>
        </authorList>
    </citation>
    <scope>NUCLEOTIDE SEQUENCE</scope>
    <source>
        <strain evidence="1">Duluth1</strain>
        <tissue evidence="1">Whole animal</tissue>
    </source>
</reference>
<proteinExistence type="predicted"/>
<evidence type="ECO:0000313" key="2">
    <source>
        <dbReference type="Proteomes" id="UP000828390"/>
    </source>
</evidence>
<reference evidence="1" key="2">
    <citation type="submission" date="2020-11" db="EMBL/GenBank/DDBJ databases">
        <authorList>
            <person name="McCartney M.A."/>
            <person name="Auch B."/>
            <person name="Kono T."/>
            <person name="Mallez S."/>
            <person name="Becker A."/>
            <person name="Gohl D.M."/>
            <person name="Silverstein K.A.T."/>
            <person name="Koren S."/>
            <person name="Bechman K.B."/>
            <person name="Herman A."/>
            <person name="Abrahante J.E."/>
            <person name="Garbe J."/>
        </authorList>
    </citation>
    <scope>NUCLEOTIDE SEQUENCE</scope>
    <source>
        <strain evidence="1">Duluth1</strain>
        <tissue evidence="1">Whole animal</tissue>
    </source>
</reference>
<organism evidence="1 2">
    <name type="scientific">Dreissena polymorpha</name>
    <name type="common">Zebra mussel</name>
    <name type="synonym">Mytilus polymorpha</name>
    <dbReference type="NCBI Taxonomy" id="45954"/>
    <lineage>
        <taxon>Eukaryota</taxon>
        <taxon>Metazoa</taxon>
        <taxon>Spiralia</taxon>
        <taxon>Lophotrochozoa</taxon>
        <taxon>Mollusca</taxon>
        <taxon>Bivalvia</taxon>
        <taxon>Autobranchia</taxon>
        <taxon>Heteroconchia</taxon>
        <taxon>Euheterodonta</taxon>
        <taxon>Imparidentia</taxon>
        <taxon>Neoheterodontei</taxon>
        <taxon>Myida</taxon>
        <taxon>Dreissenoidea</taxon>
        <taxon>Dreissenidae</taxon>
        <taxon>Dreissena</taxon>
    </lineage>
</organism>
<name>A0A9D4HJ73_DREPO</name>